<evidence type="ECO:0000313" key="6">
    <source>
        <dbReference type="Proteomes" id="UP000534783"/>
    </source>
</evidence>
<feature type="repeat" description="TPR" evidence="3">
    <location>
        <begin position="656"/>
        <end position="689"/>
    </location>
</feature>
<comment type="caution">
    <text evidence="5">The sequence shown here is derived from an EMBL/GenBank/DDBJ whole genome shotgun (WGS) entry which is preliminary data.</text>
</comment>
<feature type="transmembrane region" description="Helical" evidence="4">
    <location>
        <begin position="197"/>
        <end position="225"/>
    </location>
</feature>
<dbReference type="Gene3D" id="1.25.40.10">
    <property type="entry name" value="Tetratricopeptide repeat domain"/>
    <property type="match status" value="3"/>
</dbReference>
<accession>A0A7X6I9R0</accession>
<dbReference type="RefSeq" id="WP_168058205.1">
    <property type="nucleotide sequence ID" value="NZ_VTOW01000001.1"/>
</dbReference>
<feature type="transmembrane region" description="Helical" evidence="4">
    <location>
        <begin position="329"/>
        <end position="346"/>
    </location>
</feature>
<keyword evidence="1" id="KW-0677">Repeat</keyword>
<dbReference type="PROSITE" id="PS50005">
    <property type="entry name" value="TPR"/>
    <property type="match status" value="7"/>
</dbReference>
<evidence type="ECO:0000313" key="5">
    <source>
        <dbReference type="EMBL" id="NKE69926.1"/>
    </source>
</evidence>
<dbReference type="Pfam" id="PF13181">
    <property type="entry name" value="TPR_8"/>
    <property type="match status" value="1"/>
</dbReference>
<feature type="repeat" description="TPR" evidence="3">
    <location>
        <begin position="690"/>
        <end position="723"/>
    </location>
</feature>
<dbReference type="InterPro" id="IPR019734">
    <property type="entry name" value="TPR_rpt"/>
</dbReference>
<feature type="transmembrane region" description="Helical" evidence="4">
    <location>
        <begin position="408"/>
        <end position="427"/>
    </location>
</feature>
<feature type="transmembrane region" description="Helical" evidence="4">
    <location>
        <begin position="97"/>
        <end position="118"/>
    </location>
</feature>
<dbReference type="Pfam" id="PF13432">
    <property type="entry name" value="TPR_16"/>
    <property type="match status" value="1"/>
</dbReference>
<dbReference type="Pfam" id="PF13414">
    <property type="entry name" value="TPR_11"/>
    <property type="match status" value="1"/>
</dbReference>
<evidence type="ECO:0000256" key="3">
    <source>
        <dbReference type="PROSITE-ProRule" id="PRU00339"/>
    </source>
</evidence>
<dbReference type="SMART" id="SM00028">
    <property type="entry name" value="TPR"/>
    <property type="match status" value="9"/>
</dbReference>
<reference evidence="5 6" key="1">
    <citation type="journal article" date="2020" name="Nature">
        <title>Bacterial chemolithoautotrophy via manganese oxidation.</title>
        <authorList>
            <person name="Yu H."/>
            <person name="Leadbetter J.R."/>
        </authorList>
    </citation>
    <scope>NUCLEOTIDE SEQUENCE [LARGE SCALE GENOMIC DNA]</scope>
    <source>
        <strain evidence="5 6">Mn-1</strain>
    </source>
</reference>
<evidence type="ECO:0000256" key="1">
    <source>
        <dbReference type="ARBA" id="ARBA00022737"/>
    </source>
</evidence>
<feature type="transmembrane region" description="Helical" evidence="4">
    <location>
        <begin position="382"/>
        <end position="401"/>
    </location>
</feature>
<dbReference type="AlphaFoldDB" id="A0A7X6I9R0"/>
<keyword evidence="4" id="KW-1133">Transmembrane helix</keyword>
<gene>
    <name evidence="5" type="ORF">MNODULE_04100</name>
</gene>
<feature type="transmembrane region" description="Helical" evidence="4">
    <location>
        <begin position="156"/>
        <end position="177"/>
    </location>
</feature>
<feature type="transmembrane region" description="Helical" evidence="4">
    <location>
        <begin position="353"/>
        <end position="376"/>
    </location>
</feature>
<dbReference type="Proteomes" id="UP000534783">
    <property type="component" value="Unassembled WGS sequence"/>
</dbReference>
<keyword evidence="2 3" id="KW-0802">TPR repeat</keyword>
<dbReference type="PANTHER" id="PTHR44227">
    <property type="match status" value="1"/>
</dbReference>
<feature type="transmembrane region" description="Helical" evidence="4">
    <location>
        <begin position="245"/>
        <end position="271"/>
    </location>
</feature>
<dbReference type="InterPro" id="IPR052346">
    <property type="entry name" value="O-mannosyl-transferase_TMTC"/>
</dbReference>
<dbReference type="PANTHER" id="PTHR44227:SF3">
    <property type="entry name" value="PROTEIN O-MANNOSYL-TRANSFERASE TMTC4"/>
    <property type="match status" value="1"/>
</dbReference>
<dbReference type="SUPFAM" id="SSF48452">
    <property type="entry name" value="TPR-like"/>
    <property type="match status" value="2"/>
</dbReference>
<protein>
    <submittedName>
        <fullName evidence="5">Tetratricopeptide repeat protein</fullName>
    </submittedName>
</protein>
<dbReference type="PROSITE" id="PS50293">
    <property type="entry name" value="TPR_REGION"/>
    <property type="match status" value="4"/>
</dbReference>
<keyword evidence="4" id="KW-0472">Membrane</keyword>
<keyword evidence="4" id="KW-0812">Transmembrane</keyword>
<keyword evidence="6" id="KW-1185">Reference proteome</keyword>
<proteinExistence type="predicted"/>
<feature type="repeat" description="TPR" evidence="3">
    <location>
        <begin position="724"/>
        <end position="757"/>
    </location>
</feature>
<organism evidence="5 6">
    <name type="scientific">Candidatus Manganitrophus noduliformans</name>
    <dbReference type="NCBI Taxonomy" id="2606439"/>
    <lineage>
        <taxon>Bacteria</taxon>
        <taxon>Pseudomonadati</taxon>
        <taxon>Nitrospirota</taxon>
        <taxon>Nitrospiria</taxon>
        <taxon>Candidatus Troglogloeales</taxon>
        <taxon>Candidatus Manganitrophaceae</taxon>
        <taxon>Candidatus Manganitrophus</taxon>
    </lineage>
</organism>
<dbReference type="InterPro" id="IPR011990">
    <property type="entry name" value="TPR-like_helical_dom_sf"/>
</dbReference>
<feature type="repeat" description="TPR" evidence="3">
    <location>
        <begin position="453"/>
        <end position="486"/>
    </location>
</feature>
<feature type="repeat" description="TPR" evidence="3">
    <location>
        <begin position="589"/>
        <end position="622"/>
    </location>
</feature>
<dbReference type="Pfam" id="PF00515">
    <property type="entry name" value="TPR_1"/>
    <property type="match status" value="2"/>
</dbReference>
<feature type="transmembrane region" description="Helical" evidence="4">
    <location>
        <begin position="130"/>
        <end position="150"/>
    </location>
</feature>
<name>A0A7X6I9R0_9BACT</name>
<feature type="transmembrane region" description="Helical" evidence="4">
    <location>
        <begin position="20"/>
        <end position="37"/>
    </location>
</feature>
<evidence type="ECO:0000256" key="2">
    <source>
        <dbReference type="ARBA" id="ARBA00022803"/>
    </source>
</evidence>
<sequence length="780" mass="89990">MARHFTLSLPTFSGFVFRRWLLWLLPVFTLLIYSNTWDASFHLDDDINIVENRAIRIKSLDLSSLIQAGFRSPLPNRFVANMSFALNYYFGGLHVFGYHWINTLIHLGAALLLYFFLYQTFLLQRLRRSISFPGEAAAVAALLWAIHPIQTQSVTYIVQRMTSLSAFFYLLAFVLYLQGRKGMEAKRLSGFQSRSGYWYLGSGLAALLSFGSKETAITLPMMIVLYDFLFFTGEDRKRVKKAVPIYLALWIGTGLIALLYLWGATGAFGALQEGVSKQYGVDYIPWDLRLMTGARVLVYYLSLLFFPHPSRLNLDYDFPLSYSLLNPPTTLLSAVVLIGLLFFAAVSWKKKPLLVFFVFWYFGNLLLESTVLQLDLVFEHRLYLPSVAFFVCITLGLLRWASAPAPEWVSIFISLLLAGLISVQAFWTFERNQVWREEITLWQDTISKSPRKARPYEALGAAFAEQGRFDEAIQVFLTALRLNEKDAKVHTNLGVAYYKKGKIEQAISELKRAIEINKRDALAYYNLANIFTDRERWDDAIEAYEKAIEILPDKTMIRHNLAYALNRKGMRQEAIHEYLEAIRQENDLVESHKNLAALYLQEEQIGEALHHYQEAARIRPEDPAIHRVMGSLYKKQKLFDLALREFEKAAQLAPSPTTYYQLGTVLDQKKEWREAIRAYQKAIELNPKMVEAYINLGVDYQKENQLEFSMKAFLEAMRLQPELAEAHNNLGYLYQQKGLVDLARLEYQLALRFRPQWDLPRINLMQLQSPIQEVTLQPGQ</sequence>
<feature type="repeat" description="TPR" evidence="3">
    <location>
        <begin position="487"/>
        <end position="520"/>
    </location>
</feature>
<dbReference type="EMBL" id="VTOW01000001">
    <property type="protein sequence ID" value="NKE69926.1"/>
    <property type="molecule type" value="Genomic_DNA"/>
</dbReference>
<evidence type="ECO:0000256" key="4">
    <source>
        <dbReference type="SAM" id="Phobius"/>
    </source>
</evidence>
<feature type="repeat" description="TPR" evidence="3">
    <location>
        <begin position="521"/>
        <end position="554"/>
    </location>
</feature>